<proteinExistence type="predicted"/>
<evidence type="ECO:0000313" key="2">
    <source>
        <dbReference type="Proteomes" id="UP000814140"/>
    </source>
</evidence>
<gene>
    <name evidence="1" type="ORF">BV25DRAFT_1822659</name>
</gene>
<reference evidence="1" key="2">
    <citation type="journal article" date="2022" name="New Phytol.">
        <title>Evolutionary transition to the ectomycorrhizal habit in the genomes of a hyperdiverse lineage of mushroom-forming fungi.</title>
        <authorList>
            <person name="Looney B."/>
            <person name="Miyauchi S."/>
            <person name="Morin E."/>
            <person name="Drula E."/>
            <person name="Courty P.E."/>
            <person name="Kohler A."/>
            <person name="Kuo A."/>
            <person name="LaButti K."/>
            <person name="Pangilinan J."/>
            <person name="Lipzen A."/>
            <person name="Riley R."/>
            <person name="Andreopoulos W."/>
            <person name="He G."/>
            <person name="Johnson J."/>
            <person name="Nolan M."/>
            <person name="Tritt A."/>
            <person name="Barry K.W."/>
            <person name="Grigoriev I.V."/>
            <person name="Nagy L.G."/>
            <person name="Hibbett D."/>
            <person name="Henrissat B."/>
            <person name="Matheny P.B."/>
            <person name="Labbe J."/>
            <person name="Martin F.M."/>
        </authorList>
    </citation>
    <scope>NUCLEOTIDE SEQUENCE</scope>
    <source>
        <strain evidence="1">HHB10654</strain>
    </source>
</reference>
<dbReference type="EMBL" id="MU277197">
    <property type="protein sequence ID" value="KAI0064889.1"/>
    <property type="molecule type" value="Genomic_DNA"/>
</dbReference>
<protein>
    <submittedName>
        <fullName evidence="1">Uncharacterized protein</fullName>
    </submittedName>
</protein>
<dbReference type="Proteomes" id="UP000814140">
    <property type="component" value="Unassembled WGS sequence"/>
</dbReference>
<organism evidence="1 2">
    <name type="scientific">Artomyces pyxidatus</name>
    <dbReference type="NCBI Taxonomy" id="48021"/>
    <lineage>
        <taxon>Eukaryota</taxon>
        <taxon>Fungi</taxon>
        <taxon>Dikarya</taxon>
        <taxon>Basidiomycota</taxon>
        <taxon>Agaricomycotina</taxon>
        <taxon>Agaricomycetes</taxon>
        <taxon>Russulales</taxon>
        <taxon>Auriscalpiaceae</taxon>
        <taxon>Artomyces</taxon>
    </lineage>
</organism>
<name>A0ACB8T8S8_9AGAM</name>
<sequence>MPSCPSSLCPLPLRDRNFSSVDALVDHAKETRALHSMCSVCHRLFKDSEAQAQHMEAKHVVSCESCNRKFKSQAALDQHYRASTSHPSCPVCEVGVANSVVLAEHISTAHPRVRCCGISMYERDLNDHFLVSRNHPKCADCSIGFEDRQDFAEHNALVHPELQCGVCEKHFTSAQELQAHKKDSASHRKCEFCNAEYKDTAALVEHFTATHLVQEFKDPVKRIEKKAKAAAPIQGSPSTLAPSTASNSRTQSHVMVVERTIVPLPRRKQASSSEGDTVHVCECCYAAFDANSALNKHYTEKHLDEEEDLGMSAVSASSVQTLSSQYQLSTIEDSILSAPNHFRKSSIGSNTDTTYANSSYESSIDGRTVSSRNIHDTLSTPDRPSIFSPSHMEFVSRALRGESTPSPPSRQRKPVTPPIIISPAPRTPTAVHAGLDPSSSRSKASVAETPSGDLSNFHLLKGSPLQSIVDLDTPTPSPRTPSVSPAAARLARRTTKSTLSPFYCRVCRADPCVEITATVCGHVFCNSCIVQEVRQTARCPVCNAAAMLFALLRLDVMDS</sequence>
<accession>A0ACB8T8S8</accession>
<evidence type="ECO:0000313" key="1">
    <source>
        <dbReference type="EMBL" id="KAI0064889.1"/>
    </source>
</evidence>
<keyword evidence="2" id="KW-1185">Reference proteome</keyword>
<comment type="caution">
    <text evidence="1">The sequence shown here is derived from an EMBL/GenBank/DDBJ whole genome shotgun (WGS) entry which is preliminary data.</text>
</comment>
<reference evidence="1" key="1">
    <citation type="submission" date="2021-03" db="EMBL/GenBank/DDBJ databases">
        <authorList>
            <consortium name="DOE Joint Genome Institute"/>
            <person name="Ahrendt S."/>
            <person name="Looney B.P."/>
            <person name="Miyauchi S."/>
            <person name="Morin E."/>
            <person name="Drula E."/>
            <person name="Courty P.E."/>
            <person name="Chicoki N."/>
            <person name="Fauchery L."/>
            <person name="Kohler A."/>
            <person name="Kuo A."/>
            <person name="Labutti K."/>
            <person name="Pangilinan J."/>
            <person name="Lipzen A."/>
            <person name="Riley R."/>
            <person name="Andreopoulos W."/>
            <person name="He G."/>
            <person name="Johnson J."/>
            <person name="Barry K.W."/>
            <person name="Grigoriev I.V."/>
            <person name="Nagy L."/>
            <person name="Hibbett D."/>
            <person name="Henrissat B."/>
            <person name="Matheny P.B."/>
            <person name="Labbe J."/>
            <person name="Martin F."/>
        </authorList>
    </citation>
    <scope>NUCLEOTIDE SEQUENCE</scope>
    <source>
        <strain evidence="1">HHB10654</strain>
    </source>
</reference>